<name>A0A1F6E4T5_9BACT</name>
<reference evidence="1 2" key="1">
    <citation type="journal article" date="2016" name="Nat. Commun.">
        <title>Thousands of microbial genomes shed light on interconnected biogeochemical processes in an aquifer system.</title>
        <authorList>
            <person name="Anantharaman K."/>
            <person name="Brown C.T."/>
            <person name="Hug L.A."/>
            <person name="Sharon I."/>
            <person name="Castelle C.J."/>
            <person name="Probst A.J."/>
            <person name="Thomas B.C."/>
            <person name="Singh A."/>
            <person name="Wilkins M.J."/>
            <person name="Karaoz U."/>
            <person name="Brodie E.L."/>
            <person name="Williams K.H."/>
            <person name="Hubbard S.S."/>
            <person name="Banfield J.F."/>
        </authorList>
    </citation>
    <scope>NUCLEOTIDE SEQUENCE [LARGE SCALE GENOMIC DNA]</scope>
</reference>
<accession>A0A1F6E4T5</accession>
<dbReference type="AlphaFoldDB" id="A0A1F6E4T5"/>
<dbReference type="EMBL" id="MFLM01000005">
    <property type="protein sequence ID" value="OGG68693.1"/>
    <property type="molecule type" value="Genomic_DNA"/>
</dbReference>
<dbReference type="STRING" id="1798499.A3C95_00845"/>
<protein>
    <submittedName>
        <fullName evidence="1">Uncharacterized protein</fullName>
    </submittedName>
</protein>
<gene>
    <name evidence="1" type="ORF">A3C95_00845</name>
</gene>
<comment type="caution">
    <text evidence="1">The sequence shown here is derived from an EMBL/GenBank/DDBJ whole genome shotgun (WGS) entry which is preliminary data.</text>
</comment>
<dbReference type="Proteomes" id="UP000177107">
    <property type="component" value="Unassembled WGS sequence"/>
</dbReference>
<proteinExistence type="predicted"/>
<sequence length="81" mass="8999">MVGIVVGDFMKEAVRQARAIFPHASTEEVIEDLAKIASAAHREAHRQFPVDPHEQQRYVGAKIRAAIRRALGSLGNNRTTH</sequence>
<organism evidence="1 2">
    <name type="scientific">Candidatus Kaiserbacteria bacterium RIFCSPHIGHO2_02_FULL_56_30</name>
    <dbReference type="NCBI Taxonomy" id="1798499"/>
    <lineage>
        <taxon>Bacteria</taxon>
        <taxon>Candidatus Kaiseribacteriota</taxon>
    </lineage>
</organism>
<evidence type="ECO:0000313" key="1">
    <source>
        <dbReference type="EMBL" id="OGG68693.1"/>
    </source>
</evidence>
<evidence type="ECO:0000313" key="2">
    <source>
        <dbReference type="Proteomes" id="UP000177107"/>
    </source>
</evidence>